<feature type="region of interest" description="Disordered" evidence="1">
    <location>
        <begin position="438"/>
        <end position="469"/>
    </location>
</feature>
<feature type="compositionally biased region" description="Basic and acidic residues" evidence="1">
    <location>
        <begin position="594"/>
        <end position="604"/>
    </location>
</feature>
<dbReference type="InterPro" id="IPR050588">
    <property type="entry name" value="WNK_Ser-Thr_kinase"/>
</dbReference>
<evidence type="ECO:0000256" key="1">
    <source>
        <dbReference type="SAM" id="MobiDB-lite"/>
    </source>
</evidence>
<feature type="domain" description="Protein kinase" evidence="2">
    <location>
        <begin position="88"/>
        <end position="348"/>
    </location>
</feature>
<dbReference type="PROSITE" id="PS00108">
    <property type="entry name" value="PROTEIN_KINASE_ST"/>
    <property type="match status" value="1"/>
</dbReference>
<dbReference type="PANTHER" id="PTHR13902">
    <property type="entry name" value="SERINE/THREONINE-PROTEIN KINASE WNK WITH NO LYSINE -RELATED"/>
    <property type="match status" value="1"/>
</dbReference>
<dbReference type="Gene3D" id="1.10.510.10">
    <property type="entry name" value="Transferase(Phosphotransferase) domain 1"/>
    <property type="match status" value="1"/>
</dbReference>
<feature type="region of interest" description="Disordered" evidence="1">
    <location>
        <begin position="594"/>
        <end position="646"/>
    </location>
</feature>
<dbReference type="SMART" id="SM00220">
    <property type="entry name" value="S_TKc"/>
    <property type="match status" value="1"/>
</dbReference>
<feature type="compositionally biased region" description="Acidic residues" evidence="1">
    <location>
        <begin position="605"/>
        <end position="623"/>
    </location>
</feature>
<dbReference type="Gene3D" id="3.30.200.20">
    <property type="entry name" value="Phosphorylase Kinase, domain 1"/>
    <property type="match status" value="1"/>
</dbReference>
<feature type="compositionally biased region" description="Low complexity" evidence="1">
    <location>
        <begin position="40"/>
        <end position="54"/>
    </location>
</feature>
<sequence length="960" mass="99510">MASSSTTTSSRRAVSAASLSVPAVSAADATPRSTPLPQWDATGSSAADLLAGAPDDARRGHEDEDGEDDDDEDYEHRIIQTDPSGRFQCWDICLGRGAYKEVYKAFDVEEGVEVAWNQLRADYLSRRDIHKVCGEVKLLKLLHHDNIINFFHVWVARGPDGRERVYFITELMTSGTLKSFVRKTKGKLKPKVVKNLCRHILRGLAYLHSRQPPIIHRDLKSDNIFINGNNGIAKIGDLGLATIKNKDHISSVLGTPEFMAPELYDERYDERVDIYAFGMCVLELVTKEYPYQECHNQAQIYKRVSAGIKPLALNKVTDPDTREFIELCIQHDYRLRPSAAELLEHPFLAADPNGSTVGTSMGLAGSAGGLALPTAVLGAGAGGGGGGYSSSSSAPSTAPSTAPSSYANLDDAVAAARAAVSDPTLAAGAPPLARAPSVAASLERTSTTDSVVSSPAAARGPPTAAAAPPVTLQASGPGYDVTMALISVDAAKFTANLRMTLVIGSSGAPNDVKFPFHLVDDTPALVVAEMIREGVMADVAAAARVQVESLIRHCVFGDEVAAVVLARVNRADAEDVDADMLEAWMDVMQRERAMLDDESERGSDGDEDRELGDEGEDEDDGEGSDAGFGVASPTRAPAVPPPPVPPMLASRILAPLADESPEPPAAAITVLPAAAPEPVAPPPPPGPVAASPPPSPAATQPSAPPPSEPVAPPAPPPAVDTSSALHRTRSLDVDRACLGEGAYVSAFRRAGPASTTTPLASPATSTPITATLGSATTPLAASRPTTAHASQENLRRTLSELQSLALSGFDMDGKRIGGAGAPTTVGMAAAAAAVASKQSSPMLVPGMGVTGGAVPLMTQLPAAAAPASAATMYASPTTAVHSSVMTPRDVMHAPVPLVAAAPHRPATWLPDTYPAYASPTVGLSRAGTPNSAAHGGAGLVMSPTSVPHGHGSTGGAAWPR</sequence>
<evidence type="ECO:0000313" key="3">
    <source>
        <dbReference type="EMBL" id="KNE69394.1"/>
    </source>
</evidence>
<reference evidence="3 4" key="1">
    <citation type="submission" date="2009-11" db="EMBL/GenBank/DDBJ databases">
        <title>Annotation of Allomyces macrogynus ATCC 38327.</title>
        <authorList>
            <consortium name="The Broad Institute Genome Sequencing Platform"/>
            <person name="Russ C."/>
            <person name="Cuomo C."/>
            <person name="Burger G."/>
            <person name="Gray M.W."/>
            <person name="Holland P.W.H."/>
            <person name="King N."/>
            <person name="Lang F.B.F."/>
            <person name="Roger A.J."/>
            <person name="Ruiz-Trillo I."/>
            <person name="Young S.K."/>
            <person name="Zeng Q."/>
            <person name="Gargeya S."/>
            <person name="Fitzgerald M."/>
            <person name="Haas B."/>
            <person name="Abouelleil A."/>
            <person name="Alvarado L."/>
            <person name="Arachchi H.M."/>
            <person name="Berlin A."/>
            <person name="Chapman S.B."/>
            <person name="Gearin G."/>
            <person name="Goldberg J."/>
            <person name="Griggs A."/>
            <person name="Gujja S."/>
            <person name="Hansen M."/>
            <person name="Heiman D."/>
            <person name="Howarth C."/>
            <person name="Larimer J."/>
            <person name="Lui A."/>
            <person name="MacDonald P.J.P."/>
            <person name="McCowen C."/>
            <person name="Montmayeur A."/>
            <person name="Murphy C."/>
            <person name="Neiman D."/>
            <person name="Pearson M."/>
            <person name="Priest M."/>
            <person name="Roberts A."/>
            <person name="Saif S."/>
            <person name="Shea T."/>
            <person name="Sisk P."/>
            <person name="Stolte C."/>
            <person name="Sykes S."/>
            <person name="Wortman J."/>
            <person name="Nusbaum C."/>
            <person name="Birren B."/>
        </authorList>
    </citation>
    <scope>NUCLEOTIDE SEQUENCE [LARGE SCALE GENOMIC DNA]</scope>
    <source>
        <strain evidence="3 4">ATCC 38327</strain>
    </source>
</reference>
<dbReference type="OrthoDB" id="4062651at2759"/>
<dbReference type="CDD" id="cd13983">
    <property type="entry name" value="STKc_WNK"/>
    <property type="match status" value="1"/>
</dbReference>
<dbReference type="GO" id="GO:0004672">
    <property type="term" value="F:protein kinase activity"/>
    <property type="evidence" value="ECO:0007669"/>
    <property type="project" value="InterPro"/>
</dbReference>
<dbReference type="eggNOG" id="KOG0584">
    <property type="taxonomic scope" value="Eukaryota"/>
</dbReference>
<reference evidence="4" key="2">
    <citation type="submission" date="2009-11" db="EMBL/GenBank/DDBJ databases">
        <title>The Genome Sequence of Allomyces macrogynus strain ATCC 38327.</title>
        <authorList>
            <consortium name="The Broad Institute Genome Sequencing Platform"/>
            <person name="Russ C."/>
            <person name="Cuomo C."/>
            <person name="Shea T."/>
            <person name="Young S.K."/>
            <person name="Zeng Q."/>
            <person name="Koehrsen M."/>
            <person name="Haas B."/>
            <person name="Borodovsky M."/>
            <person name="Guigo R."/>
            <person name="Alvarado L."/>
            <person name="Berlin A."/>
            <person name="Borenstein D."/>
            <person name="Chen Z."/>
            <person name="Engels R."/>
            <person name="Freedman E."/>
            <person name="Gellesch M."/>
            <person name="Goldberg J."/>
            <person name="Griggs A."/>
            <person name="Gujja S."/>
            <person name="Heiman D."/>
            <person name="Hepburn T."/>
            <person name="Howarth C."/>
            <person name="Jen D."/>
            <person name="Larson L."/>
            <person name="Lewis B."/>
            <person name="Mehta T."/>
            <person name="Park D."/>
            <person name="Pearson M."/>
            <person name="Roberts A."/>
            <person name="Saif S."/>
            <person name="Shenoy N."/>
            <person name="Sisk P."/>
            <person name="Stolte C."/>
            <person name="Sykes S."/>
            <person name="Walk T."/>
            <person name="White J."/>
            <person name="Yandava C."/>
            <person name="Burger G."/>
            <person name="Gray M.W."/>
            <person name="Holland P.W.H."/>
            <person name="King N."/>
            <person name="Lang F.B.F."/>
            <person name="Roger A.J."/>
            <person name="Ruiz-Trillo I."/>
            <person name="Lander E."/>
            <person name="Nusbaum C."/>
        </authorList>
    </citation>
    <scope>NUCLEOTIDE SEQUENCE [LARGE SCALE GENOMIC DNA]</scope>
    <source>
        <strain evidence="4">ATCC 38327</strain>
    </source>
</reference>
<dbReference type="FunFam" id="1.10.510.10:FF:001565">
    <property type="entry name" value="WNK protein kinase"/>
    <property type="match status" value="1"/>
</dbReference>
<feature type="compositionally biased region" description="Low complexity" evidence="1">
    <location>
        <begin position="455"/>
        <end position="469"/>
    </location>
</feature>
<dbReference type="Proteomes" id="UP000054350">
    <property type="component" value="Unassembled WGS sequence"/>
</dbReference>
<dbReference type="InterPro" id="IPR011009">
    <property type="entry name" value="Kinase-like_dom_sf"/>
</dbReference>
<feature type="compositionally biased region" description="Low complexity" evidence="1">
    <location>
        <begin position="752"/>
        <end position="770"/>
    </location>
</feature>
<keyword evidence="3" id="KW-0418">Kinase</keyword>
<feature type="compositionally biased region" description="Acidic residues" evidence="1">
    <location>
        <begin position="63"/>
        <end position="73"/>
    </location>
</feature>
<gene>
    <name evidence="3" type="ORF">AMAG_13759</name>
</gene>
<dbReference type="AlphaFoldDB" id="A0A0L0T4A0"/>
<organism evidence="3 4">
    <name type="scientific">Allomyces macrogynus (strain ATCC 38327)</name>
    <name type="common">Allomyces javanicus var. macrogynus</name>
    <dbReference type="NCBI Taxonomy" id="578462"/>
    <lineage>
        <taxon>Eukaryota</taxon>
        <taxon>Fungi</taxon>
        <taxon>Fungi incertae sedis</taxon>
        <taxon>Blastocladiomycota</taxon>
        <taxon>Blastocladiomycetes</taxon>
        <taxon>Blastocladiales</taxon>
        <taxon>Blastocladiaceae</taxon>
        <taxon>Allomyces</taxon>
    </lineage>
</organism>
<feature type="region of interest" description="Disordered" evidence="1">
    <location>
        <begin position="751"/>
        <end position="770"/>
    </location>
</feature>
<feature type="compositionally biased region" description="Pro residues" evidence="1">
    <location>
        <begin position="678"/>
        <end position="718"/>
    </location>
</feature>
<proteinExistence type="predicted"/>
<evidence type="ECO:0000313" key="4">
    <source>
        <dbReference type="Proteomes" id="UP000054350"/>
    </source>
</evidence>
<keyword evidence="3" id="KW-0808">Transferase</keyword>
<dbReference type="EMBL" id="GG745360">
    <property type="protein sequence ID" value="KNE69394.1"/>
    <property type="molecule type" value="Genomic_DNA"/>
</dbReference>
<feature type="region of interest" description="Disordered" evidence="1">
    <location>
        <begin position="383"/>
        <end position="404"/>
    </location>
</feature>
<dbReference type="GO" id="GO:0005524">
    <property type="term" value="F:ATP binding"/>
    <property type="evidence" value="ECO:0007669"/>
    <property type="project" value="InterPro"/>
</dbReference>
<dbReference type="InterPro" id="IPR008271">
    <property type="entry name" value="Ser/Thr_kinase_AS"/>
</dbReference>
<keyword evidence="4" id="KW-1185">Reference proteome</keyword>
<feature type="region of interest" description="Disordered" evidence="1">
    <location>
        <begin position="1"/>
        <end position="73"/>
    </location>
</feature>
<evidence type="ECO:0000259" key="2">
    <source>
        <dbReference type="PROSITE" id="PS50011"/>
    </source>
</evidence>
<feature type="compositionally biased region" description="Low complexity" evidence="1">
    <location>
        <begin position="389"/>
        <end position="404"/>
    </location>
</feature>
<feature type="compositionally biased region" description="Low complexity" evidence="1">
    <location>
        <begin position="1"/>
        <end position="27"/>
    </location>
</feature>
<dbReference type="SUPFAM" id="SSF56112">
    <property type="entry name" value="Protein kinase-like (PK-like)"/>
    <property type="match status" value="1"/>
</dbReference>
<dbReference type="PROSITE" id="PS50011">
    <property type="entry name" value="PROTEIN_KINASE_DOM"/>
    <property type="match status" value="1"/>
</dbReference>
<accession>A0A0L0T4A0</accession>
<dbReference type="InterPro" id="IPR000719">
    <property type="entry name" value="Prot_kinase_dom"/>
</dbReference>
<protein>
    <submittedName>
        <fullName evidence="3">WNK protein kinase</fullName>
    </submittedName>
</protein>
<dbReference type="Pfam" id="PF00069">
    <property type="entry name" value="Pkinase"/>
    <property type="match status" value="1"/>
</dbReference>
<feature type="compositionally biased region" description="Polar residues" evidence="1">
    <location>
        <begin position="443"/>
        <end position="453"/>
    </location>
</feature>
<name>A0A0L0T4A0_ALLM3</name>
<feature type="region of interest" description="Disordered" evidence="1">
    <location>
        <begin position="677"/>
        <end position="724"/>
    </location>
</feature>
<dbReference type="VEuPathDB" id="FungiDB:AMAG_13759"/>
<dbReference type="STRING" id="578462.A0A0L0T4A0"/>